<protein>
    <submittedName>
        <fullName evidence="1">Uncharacterized protein</fullName>
    </submittedName>
</protein>
<evidence type="ECO:0000313" key="2">
    <source>
        <dbReference type="Proteomes" id="UP000830115"/>
    </source>
</evidence>
<evidence type="ECO:0000313" key="1">
    <source>
        <dbReference type="EMBL" id="UQA98160.1"/>
    </source>
</evidence>
<dbReference type="RefSeq" id="WP_248869212.1">
    <property type="nucleotide sequence ID" value="NZ_CP086322.1"/>
</dbReference>
<reference evidence="1" key="1">
    <citation type="submission" date="2021-10" db="EMBL/GenBank/DDBJ databases">
        <title>Streptomyces nigrumlapis sp.nov.,an antimicrobial producing actinobacterium isolated from Black Gobi rocks.</title>
        <authorList>
            <person name="Wen Y."/>
            <person name="Zhang W."/>
            <person name="Liu X.G."/>
        </authorList>
    </citation>
    <scope>NUCLEOTIDE SEQUENCE</scope>
    <source>
        <strain evidence="1">ST13-2-2</strain>
    </source>
</reference>
<gene>
    <name evidence="1" type="ORF">K9S39_00150</name>
</gene>
<dbReference type="Proteomes" id="UP000830115">
    <property type="component" value="Chromosome"/>
</dbReference>
<accession>A0ABY4MKN7</accession>
<sequence>MSQGLLQQVDSTYDVSGESTRSYRTEQIVSSCCSGLEIVSLHRRDVDRALRGVRPYLVDQARRFTESRFL</sequence>
<name>A0ABY4MKN7_9ACTN</name>
<dbReference type="EMBL" id="CP086322">
    <property type="protein sequence ID" value="UQA98160.1"/>
    <property type="molecule type" value="Genomic_DNA"/>
</dbReference>
<organism evidence="1 2">
    <name type="scientific">Streptomyces halobius</name>
    <dbReference type="NCBI Taxonomy" id="2879846"/>
    <lineage>
        <taxon>Bacteria</taxon>
        <taxon>Bacillati</taxon>
        <taxon>Actinomycetota</taxon>
        <taxon>Actinomycetes</taxon>
        <taxon>Kitasatosporales</taxon>
        <taxon>Streptomycetaceae</taxon>
        <taxon>Streptomyces</taxon>
    </lineage>
</organism>
<keyword evidence="2" id="KW-1185">Reference proteome</keyword>
<proteinExistence type="predicted"/>